<dbReference type="Proteomes" id="UP001168363">
    <property type="component" value="Unassembled WGS sequence"/>
</dbReference>
<evidence type="ECO:0000313" key="2">
    <source>
        <dbReference type="EMBL" id="MDO3396758.1"/>
    </source>
</evidence>
<feature type="region of interest" description="Disordered" evidence="1">
    <location>
        <begin position="224"/>
        <end position="250"/>
    </location>
</feature>
<protein>
    <recommendedName>
        <fullName evidence="4">DUF222 domain-containing protein</fullName>
    </recommendedName>
</protein>
<reference evidence="2" key="1">
    <citation type="submission" date="2023-06" db="EMBL/GenBank/DDBJ databases">
        <title>Genome sequence of Nocardioides sp. SOB44.</title>
        <authorList>
            <person name="Zhang G."/>
        </authorList>
    </citation>
    <scope>NUCLEOTIDE SEQUENCE</scope>
    <source>
        <strain evidence="2">SOB44</strain>
    </source>
</reference>
<feature type="region of interest" description="Disordered" evidence="1">
    <location>
        <begin position="296"/>
        <end position="315"/>
    </location>
</feature>
<proteinExistence type="predicted"/>
<gene>
    <name evidence="2" type="ORF">QWJ41_13595</name>
</gene>
<name>A0ABT8TS24_9ACTN</name>
<evidence type="ECO:0000313" key="3">
    <source>
        <dbReference type="Proteomes" id="UP001168363"/>
    </source>
</evidence>
<feature type="region of interest" description="Disordered" evidence="1">
    <location>
        <begin position="454"/>
        <end position="478"/>
    </location>
</feature>
<keyword evidence="3" id="KW-1185">Reference proteome</keyword>
<accession>A0ABT8TS24</accession>
<evidence type="ECO:0000256" key="1">
    <source>
        <dbReference type="SAM" id="MobiDB-lite"/>
    </source>
</evidence>
<feature type="compositionally biased region" description="Pro residues" evidence="1">
    <location>
        <begin position="461"/>
        <end position="474"/>
    </location>
</feature>
<dbReference type="CDD" id="cd00085">
    <property type="entry name" value="HNHc"/>
    <property type="match status" value="1"/>
</dbReference>
<comment type="caution">
    <text evidence="2">The sequence shown here is derived from an EMBL/GenBank/DDBJ whole genome shotgun (WGS) entry which is preliminary data.</text>
</comment>
<organism evidence="2 3">
    <name type="scientific">Nocardioides cremeus</name>
    <dbReference type="NCBI Taxonomy" id="3058044"/>
    <lineage>
        <taxon>Bacteria</taxon>
        <taxon>Bacillati</taxon>
        <taxon>Actinomycetota</taxon>
        <taxon>Actinomycetes</taxon>
        <taxon>Propionibacteriales</taxon>
        <taxon>Nocardioidaceae</taxon>
        <taxon>Nocardioides</taxon>
    </lineage>
</organism>
<dbReference type="RefSeq" id="WP_302708951.1">
    <property type="nucleotide sequence ID" value="NZ_JAULSC010000013.1"/>
</dbReference>
<evidence type="ECO:0008006" key="4">
    <source>
        <dbReference type="Google" id="ProtNLM"/>
    </source>
</evidence>
<dbReference type="InterPro" id="IPR003615">
    <property type="entry name" value="HNH_nuc"/>
</dbReference>
<sequence length="494" mass="53432">MSSTAAVSDLVEEQILARAATCADTQRRAGVELLVLAYEWAVAHPAQRLDARASGKPGREQARPFGGEGTPEVTEFAASTFGAAIGRTSHAGRRLMAAALDLRLRLPLLWSRVQALEVRDSYAIHVADRTRHLSKAEAAWVDGEVAESADGRIAWSRFTSLVEGKVAAAAPALAREAEERRARARFAKRIGTSENGMASFLVRAPIPVIEALDGAVTELARRLRATQPDPASETEPGPPDETGLAFDSPESTDDLRVHAVALLADPAAAGRADDAGVDLRDLMPDVTLFVHLSGHDTATRTSTRSEGDQARDVDAEGEPLDRVARIEGHGPVTESWLRGVLGRFARFVVRPVIDLADQSPVDAYEVPARHRRAVQLMTPADCFPWGACTSRTMQIDHTDPHGRGGASQVGNYGPLTLAHHRVKTHGDWQARQPFPGIYLWRDAYGGTYLVDHTGTRTLAPPGRPPTPPAPPPTRPRSSFEIYKPAWTLDIDYAA</sequence>
<dbReference type="EMBL" id="JAULSC010000013">
    <property type="protein sequence ID" value="MDO3396758.1"/>
    <property type="molecule type" value="Genomic_DNA"/>
</dbReference>